<dbReference type="InterPro" id="IPR001343">
    <property type="entry name" value="Hemolysn_Ca-bd"/>
</dbReference>
<dbReference type="Gene3D" id="2.150.10.10">
    <property type="entry name" value="Serralysin-like metalloprotease, C-terminal"/>
    <property type="match status" value="1"/>
</dbReference>
<feature type="domain" description="DUF4214" evidence="1">
    <location>
        <begin position="750"/>
        <end position="803"/>
    </location>
</feature>
<dbReference type="Proteomes" id="UP000613266">
    <property type="component" value="Unassembled WGS sequence"/>
</dbReference>
<sequence length="832" mass="89065">MSTVQGQMDGDGDADAFSVFLQAGQRYRFTVKTPSGASSFGSELKLQSGEGKVLFSTASSVSQGAELVGSPETTGWYQLVLTGHSGLNHSVQYEIEAAPLPVDDHSDRVTRTEKLLVGQTLPGQLETRGDVDSFSLDLNSGQRYQFQLDLTGASNAASGIVVKLYRGFDERDATLINEWQSNSDGLIDFDFSTPSGSSYFVTVGATPSGKAATQEYSATNYRLGLTQYSFAAEDDYPNFPLAPSDLRLVQSLQAQFPIAPLDLSNPQDVDWVPVYLVAGTPINITVLKKGLPSESKVSIHDAQGIEFVRGVGEVLFIPPTTGSYWLRAAPEANSSALPSDYEARLRSPYPESDQNNGPQNALFMPVGRLEQSTLYGAGDTDWYRFSVSTIYERSLFRVEVGSGSRPLLQLLKDRGTFEGFSEGSIDSWFQQDPDNPKAYIFSFTPSTSGLQHLIIGANDHPVDRSSRGYTIQRIRIEQDDHGETSNSSTPVNLNQVLQHELTLGDIDLFRLNLEAGKRYQIEHKGGRDGVADSLHLLDDKLHPTGFEMPPTGVLEVEPGRSGSYYLKSMGLGTYTLSVTEIRPDDHPGGGSQLASLGPLPGLNFQGLLVRGGPGADILRGGAEADWLFGGDGADRIEGGPGADVIDGGNGIDRALYSYSLAQHRVQISAQQVVVEGSGAESQGDLLQQVERLVFSQGPALALDLEGHAGQVARLIGALFGKATLTDASLVGLGLRYLDGGMAFGELVAAAVASDLFAERAGSHGHADFVRTVYQNVVGQAPSEATLAEFVGQLDRGETSQAVLARMACELPMTAQQIDLVGLAGSGLPYLEG</sequence>
<name>A0A931J3N6_9BURK</name>
<evidence type="ECO:0000313" key="3">
    <source>
        <dbReference type="Proteomes" id="UP000613266"/>
    </source>
</evidence>
<evidence type="ECO:0000313" key="2">
    <source>
        <dbReference type="EMBL" id="MBH9576959.1"/>
    </source>
</evidence>
<dbReference type="RefSeq" id="WP_198110644.1">
    <property type="nucleotide sequence ID" value="NZ_JAEDAK010000005.1"/>
</dbReference>
<keyword evidence="3" id="KW-1185">Reference proteome</keyword>
<gene>
    <name evidence="2" type="ORF">I7X39_08585</name>
</gene>
<dbReference type="EMBL" id="JAEDAK010000005">
    <property type="protein sequence ID" value="MBH9576959.1"/>
    <property type="molecule type" value="Genomic_DNA"/>
</dbReference>
<comment type="caution">
    <text evidence="2">The sequence shown here is derived from an EMBL/GenBank/DDBJ whole genome shotgun (WGS) entry which is preliminary data.</text>
</comment>
<dbReference type="SUPFAM" id="SSF51120">
    <property type="entry name" value="beta-Roll"/>
    <property type="match status" value="1"/>
</dbReference>
<proteinExistence type="predicted"/>
<accession>A0A931J3N6</accession>
<reference evidence="2" key="1">
    <citation type="submission" date="2020-12" db="EMBL/GenBank/DDBJ databases">
        <title>The genome sequence of Inhella sp. 1Y17.</title>
        <authorList>
            <person name="Liu Y."/>
        </authorList>
    </citation>
    <scope>NUCLEOTIDE SEQUENCE</scope>
    <source>
        <strain evidence="2">1Y17</strain>
    </source>
</reference>
<dbReference type="InterPro" id="IPR018511">
    <property type="entry name" value="Hemolysin-typ_Ca-bd_CS"/>
</dbReference>
<dbReference type="PROSITE" id="PS00330">
    <property type="entry name" value="HEMOLYSIN_CALCIUM"/>
    <property type="match status" value="1"/>
</dbReference>
<dbReference type="Gene3D" id="2.60.120.380">
    <property type="match status" value="2"/>
</dbReference>
<dbReference type="AlphaFoldDB" id="A0A931J3N6"/>
<dbReference type="Pfam" id="PF13946">
    <property type="entry name" value="DUF4214"/>
    <property type="match status" value="1"/>
</dbReference>
<organism evidence="2 3">
    <name type="scientific">Inhella proteolytica</name>
    <dbReference type="NCBI Taxonomy" id="2795029"/>
    <lineage>
        <taxon>Bacteria</taxon>
        <taxon>Pseudomonadati</taxon>
        <taxon>Pseudomonadota</taxon>
        <taxon>Betaproteobacteria</taxon>
        <taxon>Burkholderiales</taxon>
        <taxon>Sphaerotilaceae</taxon>
        <taxon>Inhella</taxon>
    </lineage>
</organism>
<evidence type="ECO:0000259" key="1">
    <source>
        <dbReference type="Pfam" id="PF13946"/>
    </source>
</evidence>
<dbReference type="InterPro" id="IPR025282">
    <property type="entry name" value="DUF4214"/>
</dbReference>
<dbReference type="Pfam" id="PF00353">
    <property type="entry name" value="HemolysinCabind"/>
    <property type="match status" value="1"/>
</dbReference>
<protein>
    <submittedName>
        <fullName evidence="2">DUF4214 domain-containing protein</fullName>
    </submittedName>
</protein>
<dbReference type="GO" id="GO:0005509">
    <property type="term" value="F:calcium ion binding"/>
    <property type="evidence" value="ECO:0007669"/>
    <property type="project" value="InterPro"/>
</dbReference>
<dbReference type="InterPro" id="IPR011049">
    <property type="entry name" value="Serralysin-like_metalloprot_C"/>
</dbReference>